<dbReference type="CDD" id="cd04175">
    <property type="entry name" value="Rap1"/>
    <property type="match status" value="1"/>
</dbReference>
<keyword evidence="2" id="KW-0547">Nucleotide-binding</keyword>
<dbReference type="FunFam" id="3.40.50.300:FF:000182">
    <property type="entry name" value="ras-related protein Rap-1b"/>
    <property type="match status" value="1"/>
</dbReference>
<dbReference type="SMART" id="SM00174">
    <property type="entry name" value="RHO"/>
    <property type="match status" value="1"/>
</dbReference>
<dbReference type="SUPFAM" id="SSF52540">
    <property type="entry name" value="P-loop containing nucleoside triphosphate hydrolases"/>
    <property type="match status" value="1"/>
</dbReference>
<evidence type="ECO:0000256" key="4">
    <source>
        <dbReference type="ARBA" id="ARBA00023134"/>
    </source>
</evidence>
<reference evidence="8" key="1">
    <citation type="submission" date="2022-12" db="EMBL/GenBank/DDBJ databases">
        <authorList>
            <person name="Alioto T."/>
            <person name="Alioto T."/>
            <person name="Gomez Garrido J."/>
        </authorList>
    </citation>
    <scope>NUCLEOTIDE SEQUENCE</scope>
</reference>
<dbReference type="EMBL" id="OX395131">
    <property type="protein sequence ID" value="CAI5777800.1"/>
    <property type="molecule type" value="Genomic_DNA"/>
</dbReference>
<dbReference type="GO" id="GO:0003925">
    <property type="term" value="F:G protein activity"/>
    <property type="evidence" value="ECO:0007669"/>
    <property type="project" value="UniProtKB-EC"/>
</dbReference>
<sequence>MSCRRRRRALELPRLKPSKAGRQAGSERRAGGRKERRTEASERAAGLARPGRQRRRVFFSFLVPGGRLGRPLAGAVNTDERSYMPRLSSALTVQFVQGIFVEKYDPTIEDSYRKQVEVDCQQCMLEILDTAGTEQFTAMRDLYMKNGQGFALVYSITAQSTFNDLQDLREQILRVKDTEDVPMILVGNKCDLEDERVVGKEQGQNLARQWCNCAFLESSAKSKINVNEIFYDLVRQINRKTPHAAALSQDYRNEELLPNLESATIPDFK</sequence>
<evidence type="ECO:0000256" key="1">
    <source>
        <dbReference type="ARBA" id="ARBA00011984"/>
    </source>
</evidence>
<dbReference type="Gene3D" id="3.40.50.300">
    <property type="entry name" value="P-loop containing nucleotide triphosphate hydrolases"/>
    <property type="match status" value="1"/>
</dbReference>
<organism evidence="8 9">
    <name type="scientific">Podarcis lilfordi</name>
    <name type="common">Lilford's wall lizard</name>
    <dbReference type="NCBI Taxonomy" id="74358"/>
    <lineage>
        <taxon>Eukaryota</taxon>
        <taxon>Metazoa</taxon>
        <taxon>Chordata</taxon>
        <taxon>Craniata</taxon>
        <taxon>Vertebrata</taxon>
        <taxon>Euteleostomi</taxon>
        <taxon>Lepidosauria</taxon>
        <taxon>Squamata</taxon>
        <taxon>Bifurcata</taxon>
        <taxon>Unidentata</taxon>
        <taxon>Episquamata</taxon>
        <taxon>Laterata</taxon>
        <taxon>Lacertibaenia</taxon>
        <taxon>Lacertidae</taxon>
        <taxon>Podarcis</taxon>
    </lineage>
</organism>
<dbReference type="SMART" id="SM00173">
    <property type="entry name" value="RAS"/>
    <property type="match status" value="1"/>
</dbReference>
<evidence type="ECO:0000256" key="7">
    <source>
        <dbReference type="SAM" id="MobiDB-lite"/>
    </source>
</evidence>
<dbReference type="GO" id="GO:0032486">
    <property type="term" value="P:Rap protein signal transduction"/>
    <property type="evidence" value="ECO:0007669"/>
    <property type="project" value="InterPro"/>
</dbReference>
<keyword evidence="4" id="KW-0342">GTP-binding</keyword>
<dbReference type="Proteomes" id="UP001178461">
    <property type="component" value="Chromosome 6"/>
</dbReference>
<feature type="region of interest" description="Disordered" evidence="7">
    <location>
        <begin position="1"/>
        <end position="49"/>
    </location>
</feature>
<protein>
    <recommendedName>
        <fullName evidence="1">small monomeric GTPase</fullName>
        <ecNumber evidence="1">3.6.5.2</ecNumber>
    </recommendedName>
</protein>
<dbReference type="InterPro" id="IPR005225">
    <property type="entry name" value="Small_GTP-bd"/>
</dbReference>
<dbReference type="Pfam" id="PF00071">
    <property type="entry name" value="Ras"/>
    <property type="match status" value="1"/>
</dbReference>
<evidence type="ECO:0000256" key="6">
    <source>
        <dbReference type="ARBA" id="ARBA00048098"/>
    </source>
</evidence>
<proteinExistence type="predicted"/>
<dbReference type="EC" id="3.6.5.2" evidence="1"/>
<dbReference type="SMART" id="SM00175">
    <property type="entry name" value="RAB"/>
    <property type="match status" value="1"/>
</dbReference>
<comment type="catalytic activity">
    <reaction evidence="6">
        <text>GTP + H2O = GDP + phosphate + H(+)</text>
        <dbReference type="Rhea" id="RHEA:19669"/>
        <dbReference type="ChEBI" id="CHEBI:15377"/>
        <dbReference type="ChEBI" id="CHEBI:15378"/>
        <dbReference type="ChEBI" id="CHEBI:37565"/>
        <dbReference type="ChEBI" id="CHEBI:43474"/>
        <dbReference type="ChEBI" id="CHEBI:58189"/>
        <dbReference type="EC" id="3.6.5.2"/>
    </reaction>
</comment>
<dbReference type="InterPro" id="IPR038851">
    <property type="entry name" value="Rap1"/>
</dbReference>
<keyword evidence="5" id="KW-0449">Lipoprotein</keyword>
<name>A0AA35KGI3_9SAUR</name>
<dbReference type="PROSITE" id="PS51419">
    <property type="entry name" value="RAB"/>
    <property type="match status" value="1"/>
</dbReference>
<dbReference type="GO" id="GO:0005525">
    <property type="term" value="F:GTP binding"/>
    <property type="evidence" value="ECO:0007669"/>
    <property type="project" value="UniProtKB-KW"/>
</dbReference>
<dbReference type="InterPro" id="IPR020849">
    <property type="entry name" value="Small_GTPase_Ras-type"/>
</dbReference>
<gene>
    <name evidence="8" type="ORF">PODLI_1B033842</name>
</gene>
<keyword evidence="3" id="KW-0378">Hydrolase</keyword>
<dbReference type="PROSITE" id="PS51420">
    <property type="entry name" value="RHO"/>
    <property type="match status" value="1"/>
</dbReference>
<dbReference type="InterPro" id="IPR001806">
    <property type="entry name" value="Small_GTPase"/>
</dbReference>
<dbReference type="AlphaFoldDB" id="A0AA35KGI3"/>
<evidence type="ECO:0000313" key="9">
    <source>
        <dbReference type="Proteomes" id="UP001178461"/>
    </source>
</evidence>
<evidence type="ECO:0000256" key="2">
    <source>
        <dbReference type="ARBA" id="ARBA00022741"/>
    </source>
</evidence>
<keyword evidence="9" id="KW-1185">Reference proteome</keyword>
<dbReference type="PROSITE" id="PS51421">
    <property type="entry name" value="RAS"/>
    <property type="match status" value="1"/>
</dbReference>
<feature type="compositionally biased region" description="Basic and acidic residues" evidence="7">
    <location>
        <begin position="25"/>
        <end position="42"/>
    </location>
</feature>
<dbReference type="PRINTS" id="PR00449">
    <property type="entry name" value="RASTRNSFRMNG"/>
</dbReference>
<dbReference type="InterPro" id="IPR027417">
    <property type="entry name" value="P-loop_NTPase"/>
</dbReference>
<dbReference type="PANTHER" id="PTHR24070">
    <property type="entry name" value="RAS, DI-RAS, AND RHEB FAMILY MEMBERS OF SMALL GTPASE SUPERFAMILY"/>
    <property type="match status" value="1"/>
</dbReference>
<accession>A0AA35KGI3</accession>
<dbReference type="SMART" id="SM00176">
    <property type="entry name" value="RAN"/>
    <property type="match status" value="1"/>
</dbReference>
<evidence type="ECO:0000256" key="5">
    <source>
        <dbReference type="ARBA" id="ARBA00023289"/>
    </source>
</evidence>
<keyword evidence="5" id="KW-0636">Prenylation</keyword>
<dbReference type="NCBIfam" id="TIGR00231">
    <property type="entry name" value="small_GTP"/>
    <property type="match status" value="1"/>
</dbReference>
<dbReference type="GO" id="GO:0016020">
    <property type="term" value="C:membrane"/>
    <property type="evidence" value="ECO:0007669"/>
    <property type="project" value="InterPro"/>
</dbReference>
<evidence type="ECO:0000256" key="3">
    <source>
        <dbReference type="ARBA" id="ARBA00022801"/>
    </source>
</evidence>
<evidence type="ECO:0000313" key="8">
    <source>
        <dbReference type="EMBL" id="CAI5777800.1"/>
    </source>
</evidence>